<keyword evidence="3" id="KW-0687">Ribonucleoprotein</keyword>
<dbReference type="InterPro" id="IPR043141">
    <property type="entry name" value="Ribosomal_uL10-like_sf"/>
</dbReference>
<keyword evidence="2" id="KW-0689">Ribosomal protein</keyword>
<dbReference type="Gene3D" id="3.30.70.1730">
    <property type="match status" value="1"/>
</dbReference>
<reference evidence="6" key="2">
    <citation type="submission" date="2025-09" db="UniProtKB">
        <authorList>
            <consortium name="Ensembl"/>
        </authorList>
    </citation>
    <scope>IDENTIFICATION</scope>
</reference>
<organism evidence="6 7">
    <name type="scientific">Sinocyclocheilus anshuiensis</name>
    <dbReference type="NCBI Taxonomy" id="1608454"/>
    <lineage>
        <taxon>Eukaryota</taxon>
        <taxon>Metazoa</taxon>
        <taxon>Chordata</taxon>
        <taxon>Craniata</taxon>
        <taxon>Vertebrata</taxon>
        <taxon>Euteleostomi</taxon>
        <taxon>Actinopterygii</taxon>
        <taxon>Neopterygii</taxon>
        <taxon>Teleostei</taxon>
        <taxon>Ostariophysi</taxon>
        <taxon>Cypriniformes</taxon>
        <taxon>Cyprinidae</taxon>
        <taxon>Cyprininae</taxon>
        <taxon>Sinocyclocheilus</taxon>
    </lineage>
</organism>
<dbReference type="GO" id="GO:0005840">
    <property type="term" value="C:ribosome"/>
    <property type="evidence" value="ECO:0007669"/>
    <property type="project" value="UniProtKB-KW"/>
</dbReference>
<evidence type="ECO:0000313" key="6">
    <source>
        <dbReference type="Ensembl" id="ENSSANP00000059362.1"/>
    </source>
</evidence>
<proteinExistence type="inferred from homology"/>
<dbReference type="GO" id="GO:1990904">
    <property type="term" value="C:ribonucleoprotein complex"/>
    <property type="evidence" value="ECO:0007669"/>
    <property type="project" value="UniProtKB-KW"/>
</dbReference>
<evidence type="ECO:0000256" key="1">
    <source>
        <dbReference type="ARBA" id="ARBA00008889"/>
    </source>
</evidence>
<dbReference type="Pfam" id="PF00466">
    <property type="entry name" value="Ribosomal_L10"/>
    <property type="match status" value="1"/>
</dbReference>
<dbReference type="Proteomes" id="UP000472260">
    <property type="component" value="Unassembled WGS sequence"/>
</dbReference>
<evidence type="ECO:0000256" key="3">
    <source>
        <dbReference type="ARBA" id="ARBA00023274"/>
    </source>
</evidence>
<evidence type="ECO:0000313" key="7">
    <source>
        <dbReference type="Proteomes" id="UP000472260"/>
    </source>
</evidence>
<dbReference type="SUPFAM" id="SSF160369">
    <property type="entry name" value="Ribosomal protein L10-like"/>
    <property type="match status" value="1"/>
</dbReference>
<dbReference type="InterPro" id="IPR047865">
    <property type="entry name" value="Ribosomal_uL10_bac_type"/>
</dbReference>
<protein>
    <recommendedName>
        <fullName evidence="4">Large ribosomal subunit protein uL10m</fullName>
    </recommendedName>
    <alternativeName>
        <fullName evidence="5">39S ribosomal protein L10, mitochondrial</fullName>
    </alternativeName>
</protein>
<dbReference type="Ensembl" id="ENSSANT00000063139.1">
    <property type="protein sequence ID" value="ENSSANP00000059362.1"/>
    <property type="gene ID" value="ENSSANG00000029652.1"/>
</dbReference>
<evidence type="ECO:0000256" key="2">
    <source>
        <dbReference type="ARBA" id="ARBA00022980"/>
    </source>
</evidence>
<dbReference type="InterPro" id="IPR001790">
    <property type="entry name" value="Ribosomal_uL10"/>
</dbReference>
<accession>A0A671PN07</accession>
<comment type="similarity">
    <text evidence="1">Belongs to the universal ribosomal protein uL10 family.</text>
</comment>
<keyword evidence="7" id="KW-1185">Reference proteome</keyword>
<gene>
    <name evidence="6" type="primary">LOC107677871</name>
</gene>
<evidence type="ECO:0000256" key="4">
    <source>
        <dbReference type="ARBA" id="ARBA00035707"/>
    </source>
</evidence>
<name>A0A671PN07_9TELE</name>
<reference evidence="6" key="1">
    <citation type="submission" date="2025-08" db="UniProtKB">
        <authorList>
            <consortium name="Ensembl"/>
        </authorList>
    </citation>
    <scope>IDENTIFICATION</scope>
</reference>
<dbReference type="AlphaFoldDB" id="A0A671PN07"/>
<sequence length="261" mass="28920">MAATLCSRLLPKSGTILDGWLPLSQIVRHGSKAVTCHRKPVHFLKQKLMAVTEYIPPTPAAPPGALAPRVRQTEEESALAVLLRKYLETLFKEFKMIAMVQNNAINAEDLMVLKHKLKRHNISVKFFPNHVTRSFLSNSIYSNMWPLFVGQTVIIVSKEPKVKEMLQTLRHSPQMVLLGACIENALLSYQGILNYSKLPSMTTIQGELVGGLTMITSQTVSMLLHHPAHLSALLLQYVKQQGSGDSTNAVTDKDTIKEAAA</sequence>
<evidence type="ECO:0000256" key="5">
    <source>
        <dbReference type="ARBA" id="ARBA00035716"/>
    </source>
</evidence>
<dbReference type="PANTHER" id="PTHR11560">
    <property type="entry name" value="39S RIBOSOMAL PROTEIN L10, MITOCHONDRIAL"/>
    <property type="match status" value="1"/>
</dbReference>